<accession>A0A4Y3R065</accession>
<dbReference type="PANTHER" id="PTHR43580">
    <property type="entry name" value="OXIDOREDUCTASE GLYR1-RELATED"/>
    <property type="match status" value="1"/>
</dbReference>
<dbReference type="Proteomes" id="UP000319210">
    <property type="component" value="Unassembled WGS sequence"/>
</dbReference>
<dbReference type="InterPro" id="IPR036291">
    <property type="entry name" value="NAD(P)-bd_dom_sf"/>
</dbReference>
<dbReference type="InterPro" id="IPR051265">
    <property type="entry name" value="HIBADH-related_NP60_sf"/>
</dbReference>
<evidence type="ECO:0000256" key="3">
    <source>
        <dbReference type="ARBA" id="ARBA00023027"/>
    </source>
</evidence>
<dbReference type="EMBL" id="BJMM01000018">
    <property type="protein sequence ID" value="GEB51066.1"/>
    <property type="molecule type" value="Genomic_DNA"/>
</dbReference>
<evidence type="ECO:0000256" key="4">
    <source>
        <dbReference type="PIRSR" id="PIRSR000103-1"/>
    </source>
</evidence>
<evidence type="ECO:0000313" key="8">
    <source>
        <dbReference type="Proteomes" id="UP000319210"/>
    </source>
</evidence>
<dbReference type="PANTHER" id="PTHR43580:SF2">
    <property type="entry name" value="CYTOKINE-LIKE NUCLEAR FACTOR N-PAC"/>
    <property type="match status" value="1"/>
</dbReference>
<dbReference type="Pfam" id="PF03446">
    <property type="entry name" value="NAD_binding_2"/>
    <property type="match status" value="1"/>
</dbReference>
<gene>
    <name evidence="7" type="ORF">SCA03_36170</name>
</gene>
<feature type="domain" description="3-hydroxyisobutyrate dehydrogenase-like NAD-binding" evidence="6">
    <location>
        <begin position="166"/>
        <end position="280"/>
    </location>
</feature>
<dbReference type="InterPro" id="IPR008927">
    <property type="entry name" value="6-PGluconate_DH-like_C_sf"/>
</dbReference>
<dbReference type="InterPro" id="IPR029154">
    <property type="entry name" value="HIBADH-like_NADP-bd"/>
</dbReference>
<keyword evidence="3" id="KW-0520">NAD</keyword>
<dbReference type="SUPFAM" id="SSF51735">
    <property type="entry name" value="NAD(P)-binding Rossmann-fold domains"/>
    <property type="match status" value="1"/>
</dbReference>
<dbReference type="PIRSF" id="PIRSF000103">
    <property type="entry name" value="HIBADH"/>
    <property type="match status" value="1"/>
</dbReference>
<name>A0A4Y3R065_STRCI</name>
<dbReference type="GO" id="GO:0051287">
    <property type="term" value="F:NAD binding"/>
    <property type="evidence" value="ECO:0007669"/>
    <property type="project" value="InterPro"/>
</dbReference>
<evidence type="ECO:0000256" key="1">
    <source>
        <dbReference type="ARBA" id="ARBA00009080"/>
    </source>
</evidence>
<evidence type="ECO:0000259" key="6">
    <source>
        <dbReference type="Pfam" id="PF14833"/>
    </source>
</evidence>
<dbReference type="InterPro" id="IPR015815">
    <property type="entry name" value="HIBADH-related"/>
</dbReference>
<dbReference type="InterPro" id="IPR013328">
    <property type="entry name" value="6PGD_dom2"/>
</dbReference>
<dbReference type="AlphaFoldDB" id="A0A4Y3R065"/>
<dbReference type="OrthoDB" id="3185659at2"/>
<protein>
    <submittedName>
        <fullName evidence="7">Dehydrogenase</fullName>
    </submittedName>
</protein>
<evidence type="ECO:0000313" key="7">
    <source>
        <dbReference type="EMBL" id="GEB51066.1"/>
    </source>
</evidence>
<dbReference type="RefSeq" id="WP_086816715.1">
    <property type="nucleotide sequence ID" value="NZ_BJMM01000018.1"/>
</dbReference>
<dbReference type="GO" id="GO:0016491">
    <property type="term" value="F:oxidoreductase activity"/>
    <property type="evidence" value="ECO:0007669"/>
    <property type="project" value="UniProtKB-KW"/>
</dbReference>
<dbReference type="Gene3D" id="3.40.50.720">
    <property type="entry name" value="NAD(P)-binding Rossmann-like Domain"/>
    <property type="match status" value="1"/>
</dbReference>
<proteinExistence type="inferred from homology"/>
<dbReference type="GO" id="GO:0050661">
    <property type="term" value="F:NADP binding"/>
    <property type="evidence" value="ECO:0007669"/>
    <property type="project" value="InterPro"/>
</dbReference>
<evidence type="ECO:0000259" key="5">
    <source>
        <dbReference type="Pfam" id="PF03446"/>
    </source>
</evidence>
<comment type="similarity">
    <text evidence="1">Belongs to the HIBADH-related family.</text>
</comment>
<organism evidence="7 8">
    <name type="scientific">Streptomyces cacaoi</name>
    <dbReference type="NCBI Taxonomy" id="1898"/>
    <lineage>
        <taxon>Bacteria</taxon>
        <taxon>Bacillati</taxon>
        <taxon>Actinomycetota</taxon>
        <taxon>Actinomycetes</taxon>
        <taxon>Kitasatosporales</taxon>
        <taxon>Streptomycetaceae</taxon>
        <taxon>Streptomyces</taxon>
    </lineage>
</organism>
<reference evidence="7 8" key="1">
    <citation type="submission" date="2019-06" db="EMBL/GenBank/DDBJ databases">
        <title>Whole genome shotgun sequence of Streptomyces cacaoi subsp. cacaoi NBRC 12748.</title>
        <authorList>
            <person name="Hosoyama A."/>
            <person name="Uohara A."/>
            <person name="Ohji S."/>
            <person name="Ichikawa N."/>
        </authorList>
    </citation>
    <scope>NUCLEOTIDE SEQUENCE [LARGE SCALE GENOMIC DNA]</scope>
    <source>
        <strain evidence="7 8">NBRC 12748</strain>
    </source>
</reference>
<dbReference type="Gene3D" id="1.10.1040.10">
    <property type="entry name" value="N-(1-d-carboxylethyl)-l-norvaline Dehydrogenase, domain 2"/>
    <property type="match status" value="1"/>
</dbReference>
<dbReference type="Pfam" id="PF14833">
    <property type="entry name" value="NAD_binding_11"/>
    <property type="match status" value="1"/>
</dbReference>
<comment type="caution">
    <text evidence="7">The sequence shown here is derived from an EMBL/GenBank/DDBJ whole genome shotgun (WGS) entry which is preliminary data.</text>
</comment>
<feature type="domain" description="6-phosphogluconate dehydrogenase NADP-binding" evidence="5">
    <location>
        <begin position="7"/>
        <end position="162"/>
    </location>
</feature>
<keyword evidence="2" id="KW-0560">Oxidoreductase</keyword>
<keyword evidence="8" id="KW-1185">Reference proteome</keyword>
<dbReference type="SUPFAM" id="SSF48179">
    <property type="entry name" value="6-phosphogluconate dehydrogenase C-terminal domain-like"/>
    <property type="match status" value="1"/>
</dbReference>
<sequence length="301" mass="30642">MSDTTSVAVLGTGIMGAAMARNLSRAGFDVRAWNRTRAKAEPLAADGITVTAEPADAVRGADLVLTALFDATAVLETMRAAVPGLAASAVWVQAGTVGPEGVPPLEEFAREHGLRLLDAPVLGTREPAENGALTVLVAGDPQAVRQAGPVLDTIGAKTLVLGGRPGAASRFKLVANHWVLTVINGTAETLALAEGLGVDPRDFLGAVAGGPLDMAYLRNKAGQVLAGDYTPAFPLAGARKDAELISRAAEGAGVRLDAMPAVAARLRRAEEQGHGADDAVASWFASFAGSDYGSGDARGCA</sequence>
<feature type="active site" evidence="4">
    <location>
        <position position="172"/>
    </location>
</feature>
<dbReference type="InterPro" id="IPR006115">
    <property type="entry name" value="6PGDH_NADP-bd"/>
</dbReference>
<evidence type="ECO:0000256" key="2">
    <source>
        <dbReference type="ARBA" id="ARBA00023002"/>
    </source>
</evidence>